<gene>
    <name evidence="10" type="ORF">ACJIZ3_007643</name>
</gene>
<dbReference type="Gene3D" id="1.10.10.580">
    <property type="entry name" value="Structural maintenance of chromosome 1. Chain E"/>
    <property type="match status" value="1"/>
</dbReference>
<evidence type="ECO:0000256" key="1">
    <source>
        <dbReference type="ARBA" id="ARBA00004123"/>
    </source>
</evidence>
<dbReference type="Pfam" id="PF04824">
    <property type="entry name" value="Rad21_Rec8"/>
    <property type="match status" value="1"/>
</dbReference>
<dbReference type="EMBL" id="JBJXBP010000004">
    <property type="protein sequence ID" value="KAL3832907.1"/>
    <property type="molecule type" value="Genomic_DNA"/>
</dbReference>
<dbReference type="InterPro" id="IPR039781">
    <property type="entry name" value="Rad21/Rec8-like"/>
</dbReference>
<feature type="domain" description="Rad21/Rec8-like protein N-terminal" evidence="9">
    <location>
        <begin position="1"/>
        <end position="101"/>
    </location>
</feature>
<protein>
    <recommendedName>
        <fullName evidence="12">Sister chromatid cohesion 1 protein 3</fullName>
    </recommendedName>
</protein>
<dbReference type="InterPro" id="IPR036390">
    <property type="entry name" value="WH_DNA-bd_sf"/>
</dbReference>
<comment type="caution">
    <text evidence="10">The sequence shown here is derived from an EMBL/GenBank/DDBJ whole genome shotgun (WGS) entry which is preliminary data.</text>
</comment>
<dbReference type="InterPro" id="IPR006910">
    <property type="entry name" value="Rad21_Rec8_N"/>
</dbReference>
<dbReference type="Proteomes" id="UP001634393">
    <property type="component" value="Unassembled WGS sequence"/>
</dbReference>
<dbReference type="GO" id="GO:0005634">
    <property type="term" value="C:nucleus"/>
    <property type="evidence" value="ECO:0007669"/>
    <property type="project" value="UniProtKB-SubCell"/>
</dbReference>
<feature type="region of interest" description="Disordered" evidence="7">
    <location>
        <begin position="410"/>
        <end position="431"/>
    </location>
</feature>
<evidence type="ECO:0000256" key="6">
    <source>
        <dbReference type="ARBA" id="ARBA00064543"/>
    </source>
</evidence>
<keyword evidence="3" id="KW-0132">Cell division</keyword>
<name>A0ABD3T7J5_9LAMI</name>
<dbReference type="InterPro" id="IPR023093">
    <property type="entry name" value="ScpA-like_C"/>
</dbReference>
<evidence type="ECO:0000256" key="4">
    <source>
        <dbReference type="ARBA" id="ARBA00022829"/>
    </source>
</evidence>
<organism evidence="10 11">
    <name type="scientific">Penstemon smallii</name>
    <dbReference type="NCBI Taxonomy" id="265156"/>
    <lineage>
        <taxon>Eukaryota</taxon>
        <taxon>Viridiplantae</taxon>
        <taxon>Streptophyta</taxon>
        <taxon>Embryophyta</taxon>
        <taxon>Tracheophyta</taxon>
        <taxon>Spermatophyta</taxon>
        <taxon>Magnoliopsida</taxon>
        <taxon>eudicotyledons</taxon>
        <taxon>Gunneridae</taxon>
        <taxon>Pentapetalae</taxon>
        <taxon>asterids</taxon>
        <taxon>lamiids</taxon>
        <taxon>Lamiales</taxon>
        <taxon>Plantaginaceae</taxon>
        <taxon>Cheloneae</taxon>
        <taxon>Penstemon</taxon>
    </lineage>
</organism>
<evidence type="ECO:0000313" key="11">
    <source>
        <dbReference type="Proteomes" id="UP001634393"/>
    </source>
</evidence>
<evidence type="ECO:0000313" key="10">
    <source>
        <dbReference type="EMBL" id="KAL3832907.1"/>
    </source>
</evidence>
<evidence type="ECO:0000256" key="5">
    <source>
        <dbReference type="ARBA" id="ARBA00023242"/>
    </source>
</evidence>
<evidence type="ECO:0000256" key="2">
    <source>
        <dbReference type="ARBA" id="ARBA00009870"/>
    </source>
</evidence>
<dbReference type="FunFam" id="1.10.10.580:FF:000002">
    <property type="entry name" value="Sister chromatid cohesion 1 protein 4"/>
    <property type="match status" value="1"/>
</dbReference>
<evidence type="ECO:0000256" key="7">
    <source>
        <dbReference type="SAM" id="MobiDB-lite"/>
    </source>
</evidence>
<evidence type="ECO:0000259" key="9">
    <source>
        <dbReference type="Pfam" id="PF04825"/>
    </source>
</evidence>
<reference evidence="10 11" key="1">
    <citation type="submission" date="2024-12" db="EMBL/GenBank/DDBJ databases">
        <title>The unique morphological basis and parallel evolutionary history of personate flowers in Penstemon.</title>
        <authorList>
            <person name="Depatie T.H."/>
            <person name="Wessinger C.A."/>
        </authorList>
    </citation>
    <scope>NUCLEOTIDE SEQUENCE [LARGE SCALE GENOMIC DNA]</scope>
    <source>
        <strain evidence="10">WTNN_2</strain>
        <tissue evidence="10">Leaf</tissue>
    </source>
</reference>
<evidence type="ECO:0008006" key="12">
    <source>
        <dbReference type="Google" id="ProtNLM"/>
    </source>
</evidence>
<keyword evidence="5" id="KW-0539">Nucleus</keyword>
<keyword evidence="3" id="KW-0498">Mitosis</keyword>
<comment type="similarity">
    <text evidence="2">Belongs to the rad21 family.</text>
</comment>
<comment type="subcellular location">
    <subcellularLocation>
        <location evidence="1">Nucleus</location>
    </subcellularLocation>
</comment>
<evidence type="ECO:0000256" key="3">
    <source>
        <dbReference type="ARBA" id="ARBA00022776"/>
    </source>
</evidence>
<dbReference type="CDD" id="cd21793">
    <property type="entry name" value="Rad21_Rec8_M_AtSYN1-like"/>
    <property type="match status" value="1"/>
</dbReference>
<dbReference type="PANTHER" id="PTHR12585">
    <property type="entry name" value="SCC1 / RAD21 FAMILY MEMBER"/>
    <property type="match status" value="1"/>
</dbReference>
<accession>A0ABD3T7J5</accession>
<keyword evidence="3" id="KW-0131">Cell cycle</keyword>
<dbReference type="GO" id="GO:0007059">
    <property type="term" value="P:chromosome segregation"/>
    <property type="evidence" value="ECO:0007669"/>
    <property type="project" value="UniProtKB-KW"/>
</dbReference>
<comment type="subunit">
    <text evidence="6">Component of the cohesin complex.</text>
</comment>
<dbReference type="Pfam" id="PF04825">
    <property type="entry name" value="Rad21_Rec8_N"/>
    <property type="match status" value="1"/>
</dbReference>
<dbReference type="InterPro" id="IPR006909">
    <property type="entry name" value="Rad21/Rec8_C_eu"/>
</dbReference>
<evidence type="ECO:0000259" key="8">
    <source>
        <dbReference type="Pfam" id="PF04824"/>
    </source>
</evidence>
<proteinExistence type="inferred from homology"/>
<keyword evidence="4" id="KW-0159">Chromosome partition</keyword>
<dbReference type="AlphaFoldDB" id="A0ABD3T7J5"/>
<dbReference type="SUPFAM" id="SSF46785">
    <property type="entry name" value="Winged helix' DNA-binding domain"/>
    <property type="match status" value="1"/>
</dbReference>
<feature type="domain" description="Rad21/Rec8-like protein C-terminal eukaryotic" evidence="8">
    <location>
        <begin position="602"/>
        <end position="647"/>
    </location>
</feature>
<keyword evidence="11" id="KW-1185">Reference proteome</keyword>
<feature type="region of interest" description="Disordered" evidence="7">
    <location>
        <begin position="196"/>
        <end position="217"/>
    </location>
</feature>
<feature type="region of interest" description="Disordered" evidence="7">
    <location>
        <begin position="537"/>
        <end position="566"/>
    </location>
</feature>
<sequence length="650" mass="73047">MFYSHTFLARKGPLGTVWCAAHLQHKLKKSQYISTNIPSTVERIIDSEVPIALRMSAHLLLGVVRIYSKQVDYLREDCNVVLLTINRVFTAATVNLPEDATHAPFHSITLPQRFELDALDLDDYSKDWCEDTHLKSHEDITLTEQIPTGKDPYIVITLDENDLRNSSFTEDNSGSGAIMPMEEDLPFPEEEHVPAGFEDPGPSNKLDDNERIVGDSTPQKFPSVEIMRDARRDFHFNGSPILPDRAEPDKFLEELINKDKNAGTPVVKEAHVAEEVVLPDEGFPSSHNHQEQDSFGHINTPILFAHRSPEMELQATPPVAQPNIRKRKTKHQLYDDTTVLSNAHMKKALNDTRGLCRVKKNCPSTSLDVWKVNKRLRKDDAFFEPFITGTCAELQDIFKEDFISSKPHLFTTENEHQETTNTAQPPQPRHEDDMEIEVLRNNNERASEDRYMPSFSADVPISNEKSYSTPENSNFGLGSERVETTEGGETLPPFDMGGFTGHFDSEMETPNTFDRDGVNFEHTALSDIPELVTSAGDLGFLDQDDNSPAGSQRTPEFGFGSMNKGTPGLEALSSRTRAVAQYLKKQSPASPIAENLGDSTGDLHLNKILEGKPRKICARMFYETLVLKNLDLIDVHQEKPYDDVTLKVAF</sequence>
<dbReference type="PANTHER" id="PTHR12585:SF55">
    <property type="entry name" value="SISTER CHROMATID COHESION 1 PROTEIN 3"/>
    <property type="match status" value="1"/>
</dbReference>